<dbReference type="Pfam" id="PF01648">
    <property type="entry name" value="ACPS"/>
    <property type="match status" value="1"/>
</dbReference>
<evidence type="ECO:0000313" key="11">
    <source>
        <dbReference type="Proteomes" id="UP000291301"/>
    </source>
</evidence>
<protein>
    <recommendedName>
        <fullName evidence="8">Holo-[acyl-carrier-protein] synthase</fullName>
        <shortName evidence="8">Holo-ACP synthase</shortName>
        <ecNumber evidence="8">2.7.8.7</ecNumber>
    </recommendedName>
    <alternativeName>
        <fullName evidence="8">4'-phosphopantetheinyl transferase AcpS</fullName>
    </alternativeName>
</protein>
<proteinExistence type="inferred from homology"/>
<evidence type="ECO:0000256" key="7">
    <source>
        <dbReference type="ARBA" id="ARBA00023160"/>
    </source>
</evidence>
<keyword evidence="6 8" id="KW-0443">Lipid metabolism</keyword>
<dbReference type="NCBIfam" id="TIGR00516">
    <property type="entry name" value="acpS"/>
    <property type="match status" value="1"/>
</dbReference>
<keyword evidence="2 8" id="KW-0808">Transferase</keyword>
<comment type="similarity">
    <text evidence="8">Belongs to the P-Pant transferase superfamily. AcpS family.</text>
</comment>
<dbReference type="GO" id="GO:0000287">
    <property type="term" value="F:magnesium ion binding"/>
    <property type="evidence" value="ECO:0007669"/>
    <property type="project" value="UniProtKB-UniRule"/>
</dbReference>
<keyword evidence="7 8" id="KW-0275">Fatty acid biosynthesis</keyword>
<comment type="cofactor">
    <cofactor evidence="8">
        <name>Mg(2+)</name>
        <dbReference type="ChEBI" id="CHEBI:18420"/>
    </cofactor>
</comment>
<gene>
    <name evidence="8" type="primary">acpS</name>
    <name evidence="10" type="ORF">E0D97_09120</name>
</gene>
<feature type="binding site" evidence="8">
    <location>
        <position position="57"/>
    </location>
    <ligand>
        <name>Mg(2+)</name>
        <dbReference type="ChEBI" id="CHEBI:18420"/>
    </ligand>
</feature>
<dbReference type="InterPro" id="IPR002582">
    <property type="entry name" value="ACPS"/>
</dbReference>
<dbReference type="Proteomes" id="UP000291301">
    <property type="component" value="Unassembled WGS sequence"/>
</dbReference>
<comment type="caution">
    <text evidence="10">The sequence shown here is derived from an EMBL/GenBank/DDBJ whole genome shotgun (WGS) entry which is preliminary data.</text>
</comment>
<keyword evidence="11" id="KW-1185">Reference proteome</keyword>
<dbReference type="HAMAP" id="MF_00101">
    <property type="entry name" value="AcpS"/>
    <property type="match status" value="1"/>
</dbReference>
<reference evidence="10 11" key="1">
    <citation type="journal article" date="2015" name="Antonie Van Leeuwenhoek">
        <title>Oricola cellulosilytica gen. nov., sp. nov., a cellulose-degrading bacterium of the family Phyllobacteriaceae isolated from surface seashore water, and emended descriptions of Mesorhizobium loti and Phyllobacterium myrsinacearum.</title>
        <authorList>
            <person name="Hameed A."/>
            <person name="Shahina M."/>
            <person name="Lai W.A."/>
            <person name="Lin S.Y."/>
            <person name="Young L.S."/>
            <person name="Liu Y.C."/>
            <person name="Hsu Y.H."/>
            <person name="Young C.C."/>
        </authorList>
    </citation>
    <scope>NUCLEOTIDE SEQUENCE [LARGE SCALE GENOMIC DNA]</scope>
    <source>
        <strain evidence="10 11">KCTC 52183</strain>
    </source>
</reference>
<dbReference type="SUPFAM" id="SSF56214">
    <property type="entry name" value="4'-phosphopantetheinyl transferase"/>
    <property type="match status" value="1"/>
</dbReference>
<dbReference type="NCBIfam" id="TIGR00556">
    <property type="entry name" value="pantethn_trn"/>
    <property type="match status" value="1"/>
</dbReference>
<dbReference type="InterPro" id="IPR008278">
    <property type="entry name" value="4-PPantetheinyl_Trfase_dom"/>
</dbReference>
<dbReference type="InterPro" id="IPR004568">
    <property type="entry name" value="Ppantetheine-prot_Trfase_dom"/>
</dbReference>
<evidence type="ECO:0000256" key="2">
    <source>
        <dbReference type="ARBA" id="ARBA00022679"/>
    </source>
</evidence>
<dbReference type="GO" id="GO:0005737">
    <property type="term" value="C:cytoplasm"/>
    <property type="evidence" value="ECO:0007669"/>
    <property type="project" value="UniProtKB-SubCell"/>
</dbReference>
<dbReference type="Gene3D" id="3.90.470.20">
    <property type="entry name" value="4'-phosphopantetheinyl transferase domain"/>
    <property type="match status" value="1"/>
</dbReference>
<dbReference type="InterPro" id="IPR037143">
    <property type="entry name" value="4-PPantetheinyl_Trfase_dom_sf"/>
</dbReference>
<evidence type="ECO:0000256" key="6">
    <source>
        <dbReference type="ARBA" id="ARBA00023098"/>
    </source>
</evidence>
<evidence type="ECO:0000313" key="10">
    <source>
        <dbReference type="EMBL" id="TCD14231.1"/>
    </source>
</evidence>
<sequence>MIIGLGSDLIDIRRVEKSLERFGERFTHRVFTEIERVKSDRRRMRAASYAKRFAAKEACSKALGTGMAHGVFWRDMGVVNLPGGKPTMKLTGGAAVRLASMMPAGHKPMIHLTITDDMPLAQAFVIIEAVPD</sequence>
<evidence type="ECO:0000256" key="3">
    <source>
        <dbReference type="ARBA" id="ARBA00022723"/>
    </source>
</evidence>
<dbReference type="EC" id="2.7.8.7" evidence="8"/>
<name>A0A4R0PAF7_9HYPH</name>
<keyword evidence="3 8" id="KW-0479">Metal-binding</keyword>
<dbReference type="EMBL" id="SJST01000003">
    <property type="protein sequence ID" value="TCD14231.1"/>
    <property type="molecule type" value="Genomic_DNA"/>
</dbReference>
<feature type="domain" description="4'-phosphopantetheinyl transferase" evidence="9">
    <location>
        <begin position="5"/>
        <end position="96"/>
    </location>
</feature>
<organism evidence="10 11">
    <name type="scientific">Oricola cellulosilytica</name>
    <dbReference type="NCBI Taxonomy" id="1429082"/>
    <lineage>
        <taxon>Bacteria</taxon>
        <taxon>Pseudomonadati</taxon>
        <taxon>Pseudomonadota</taxon>
        <taxon>Alphaproteobacteria</taxon>
        <taxon>Hyphomicrobiales</taxon>
        <taxon>Ahrensiaceae</taxon>
        <taxon>Oricola</taxon>
    </lineage>
</organism>
<evidence type="ECO:0000259" key="9">
    <source>
        <dbReference type="Pfam" id="PF01648"/>
    </source>
</evidence>
<dbReference type="AlphaFoldDB" id="A0A4R0PAF7"/>
<accession>A0A4R0PAF7</accession>
<evidence type="ECO:0000256" key="1">
    <source>
        <dbReference type="ARBA" id="ARBA00022516"/>
    </source>
</evidence>
<comment type="subcellular location">
    <subcellularLocation>
        <location evidence="8">Cytoplasm</location>
    </subcellularLocation>
</comment>
<comment type="function">
    <text evidence="8">Transfers the 4'-phosphopantetheine moiety from coenzyme A to a Ser of acyl-carrier-protein.</text>
</comment>
<dbReference type="OrthoDB" id="517356at2"/>
<keyword evidence="4 8" id="KW-0276">Fatty acid metabolism</keyword>
<keyword evidence="5 8" id="KW-0460">Magnesium</keyword>
<comment type="catalytic activity">
    <reaction evidence="8">
        <text>apo-[ACP] + CoA = holo-[ACP] + adenosine 3',5'-bisphosphate + H(+)</text>
        <dbReference type="Rhea" id="RHEA:12068"/>
        <dbReference type="Rhea" id="RHEA-COMP:9685"/>
        <dbReference type="Rhea" id="RHEA-COMP:9690"/>
        <dbReference type="ChEBI" id="CHEBI:15378"/>
        <dbReference type="ChEBI" id="CHEBI:29999"/>
        <dbReference type="ChEBI" id="CHEBI:57287"/>
        <dbReference type="ChEBI" id="CHEBI:58343"/>
        <dbReference type="ChEBI" id="CHEBI:64479"/>
        <dbReference type="EC" id="2.7.8.7"/>
    </reaction>
</comment>
<keyword evidence="8" id="KW-0963">Cytoplasm</keyword>
<evidence type="ECO:0000256" key="8">
    <source>
        <dbReference type="HAMAP-Rule" id="MF_00101"/>
    </source>
</evidence>
<evidence type="ECO:0000256" key="5">
    <source>
        <dbReference type="ARBA" id="ARBA00022842"/>
    </source>
</evidence>
<dbReference type="GO" id="GO:0008897">
    <property type="term" value="F:holo-[acyl-carrier-protein] synthase activity"/>
    <property type="evidence" value="ECO:0007669"/>
    <property type="project" value="UniProtKB-UniRule"/>
</dbReference>
<dbReference type="RefSeq" id="WP_131568054.1">
    <property type="nucleotide sequence ID" value="NZ_JAINFK010000002.1"/>
</dbReference>
<feature type="binding site" evidence="8">
    <location>
        <position position="8"/>
    </location>
    <ligand>
        <name>Mg(2+)</name>
        <dbReference type="ChEBI" id="CHEBI:18420"/>
    </ligand>
</feature>
<dbReference type="GO" id="GO:0006633">
    <property type="term" value="P:fatty acid biosynthetic process"/>
    <property type="evidence" value="ECO:0007669"/>
    <property type="project" value="UniProtKB-UniRule"/>
</dbReference>
<keyword evidence="1 8" id="KW-0444">Lipid biosynthesis</keyword>
<evidence type="ECO:0000256" key="4">
    <source>
        <dbReference type="ARBA" id="ARBA00022832"/>
    </source>
</evidence>